<dbReference type="Proteomes" id="UP000070544">
    <property type="component" value="Unassembled WGS sequence"/>
</dbReference>
<feature type="region of interest" description="Disordered" evidence="1">
    <location>
        <begin position="1"/>
        <end position="39"/>
    </location>
</feature>
<evidence type="ECO:0000313" key="3">
    <source>
        <dbReference type="Proteomes" id="UP000070544"/>
    </source>
</evidence>
<evidence type="ECO:0000256" key="1">
    <source>
        <dbReference type="SAM" id="MobiDB-lite"/>
    </source>
</evidence>
<accession>A0A139A926</accession>
<feature type="compositionally biased region" description="Low complexity" evidence="1">
    <location>
        <begin position="318"/>
        <end position="330"/>
    </location>
</feature>
<name>A0A139A926_GONPJ</name>
<feature type="region of interest" description="Disordered" evidence="1">
    <location>
        <begin position="203"/>
        <end position="242"/>
    </location>
</feature>
<feature type="compositionally biased region" description="Pro residues" evidence="1">
    <location>
        <begin position="86"/>
        <end position="96"/>
    </location>
</feature>
<evidence type="ECO:0000313" key="2">
    <source>
        <dbReference type="EMBL" id="KXS13300.1"/>
    </source>
</evidence>
<feature type="compositionally biased region" description="Low complexity" evidence="1">
    <location>
        <begin position="19"/>
        <end position="39"/>
    </location>
</feature>
<reference evidence="2 3" key="1">
    <citation type="journal article" date="2015" name="Genome Biol. Evol.">
        <title>Phylogenomic analyses indicate that early fungi evolved digesting cell walls of algal ancestors of land plants.</title>
        <authorList>
            <person name="Chang Y."/>
            <person name="Wang S."/>
            <person name="Sekimoto S."/>
            <person name="Aerts A.L."/>
            <person name="Choi C."/>
            <person name="Clum A."/>
            <person name="LaButti K.M."/>
            <person name="Lindquist E.A."/>
            <person name="Yee Ngan C."/>
            <person name="Ohm R.A."/>
            <person name="Salamov A.A."/>
            <person name="Grigoriev I.V."/>
            <person name="Spatafora J.W."/>
            <person name="Berbee M.L."/>
        </authorList>
    </citation>
    <scope>NUCLEOTIDE SEQUENCE [LARGE SCALE GENOMIC DNA]</scope>
    <source>
        <strain evidence="2 3">JEL478</strain>
    </source>
</reference>
<organism evidence="2 3">
    <name type="scientific">Gonapodya prolifera (strain JEL478)</name>
    <name type="common">Monoblepharis prolifera</name>
    <dbReference type="NCBI Taxonomy" id="1344416"/>
    <lineage>
        <taxon>Eukaryota</taxon>
        <taxon>Fungi</taxon>
        <taxon>Fungi incertae sedis</taxon>
        <taxon>Chytridiomycota</taxon>
        <taxon>Chytridiomycota incertae sedis</taxon>
        <taxon>Monoblepharidomycetes</taxon>
        <taxon>Monoblepharidales</taxon>
        <taxon>Gonapodyaceae</taxon>
        <taxon>Gonapodya</taxon>
    </lineage>
</organism>
<feature type="region of interest" description="Disordered" evidence="1">
    <location>
        <begin position="311"/>
        <end position="333"/>
    </location>
</feature>
<dbReference type="AlphaFoldDB" id="A0A139A926"/>
<protein>
    <submittedName>
        <fullName evidence="2">Uncharacterized protein</fullName>
    </submittedName>
</protein>
<feature type="compositionally biased region" description="Polar residues" evidence="1">
    <location>
        <begin position="9"/>
        <end position="18"/>
    </location>
</feature>
<sequence length="659" mass="67398">MALRGPASSLASLPQLTPAQASSTSSLGSSSASSSAASLASIAPWHNRAKEVVNLIALELDAMARGGNASNAGGTFARRLRGQSPSPAPQNPPAAAPSPLAVGNVQADTDTSPPTPNSGAPLAAETARARDAAPGNPRLDEYARDRQPQLQRLEHEIDALVRDFAFARYLIAGQHKTETILAGVAAVAAAGPKVAAYLQPTLVVPDGDGTRGSGGLGDDAQSERDTATTTLESTPAASARNSVASAAGSAVSSAHGSATFLPKDLPPPPSPGPIYLLPPAHLPPPQIPLHPLVEKLSADLILILSSLLPPTSPPSSPSPSSSQASPAITPDPTIHPLAHDRRLLLLARCVARLAPVLDPHALARAFWTPLVAPALASRWVPMRAAGGELAEACVEACDAAGQAIAADPAGGGSGSGKERRDVARRYLGTVGSAMRSTFVYLAVDAASDTLGTRRVPDTALAGSKRPSSSTALDTTYLPLLTRLARRRPDLYVAALVPYIRDTRHAAAACWVLAGVLTAPALVPPSDTPPSSSTATSPLSPTLAAACAAADVFAILCAIASMHLSPAAVSTALRCLVVLIPHIPAHIGRSEHSLSRLYAAMARAAVVAEAGSGGEDARSVGAVLGWCFTHVYGIWPRTTLAWVQTAVGRKDQGADVLAVR</sequence>
<proteinExistence type="predicted"/>
<dbReference type="EMBL" id="KQ965780">
    <property type="protein sequence ID" value="KXS13300.1"/>
    <property type="molecule type" value="Genomic_DNA"/>
</dbReference>
<gene>
    <name evidence="2" type="ORF">M427DRAFT_382474</name>
</gene>
<keyword evidence="3" id="KW-1185">Reference proteome</keyword>
<feature type="region of interest" description="Disordered" evidence="1">
    <location>
        <begin position="73"/>
        <end position="142"/>
    </location>
</feature>